<proteinExistence type="predicted"/>
<evidence type="ECO:0000313" key="2">
    <source>
        <dbReference type="Proteomes" id="UP000594132"/>
    </source>
</evidence>
<protein>
    <submittedName>
        <fullName evidence="1">Uncharacterized protein</fullName>
    </submittedName>
</protein>
<dbReference type="GeneID" id="65129700"/>
<name>A0A7M1S048_9CAUD</name>
<sequence length="426" mass="49309">MDRGETIKSWYKDCLENIQTVHSIFINTFGEDRVDLQGVLSEDDFVSQMLGKLITLPGKATILIRDVSEDDFIVYQERLRNVLRQNLNNATIIVHFPELTIANERGRTHLIRDMYARVVLLPDGKLYSGPQFHRATFTHAECKNSYLHSHVRTIPFDNLTTWQGGCLGNGPIRDTISRLSIDFSWEDWTLVAVQLDQYVHVESLEGGPYHRMETIGTNNGRWREQRDIVRFPRLSLPLSHSVSNVRVPRFSENFTKEHFSEFVTYFCRHFRETGLFIAFANDHYFWGSPVIETVEKMSNMFIEWFNTKRHLGEITATYEELLQNTIIKNSIVRNERLINYISESTTNNRNYASYEGTYLFHFKGNPVTFHYIPPETLEGSTVQEASRTLNTSLVIVVIQAIETHITLVYGNTPSSFGSIEGRNYTL</sequence>
<dbReference type="RefSeq" id="YP_010111337.1">
    <property type="nucleotide sequence ID" value="NC_055880.1"/>
</dbReference>
<organism evidence="1 2">
    <name type="scientific">uncultured phage cr111_1</name>
    <dbReference type="NCBI Taxonomy" id="2772071"/>
    <lineage>
        <taxon>Viruses</taxon>
        <taxon>Duplodnaviria</taxon>
        <taxon>Heunggongvirae</taxon>
        <taxon>Uroviricota</taxon>
        <taxon>Caudoviricetes</taxon>
        <taxon>Crassvirales</taxon>
        <taxon>Steigviridae</taxon>
        <taxon>Asinivirinae</taxon>
        <taxon>Lahndsivirus</taxon>
        <taxon>Lahndsivirus rarus</taxon>
    </lineage>
</organism>
<dbReference type="Proteomes" id="UP000594132">
    <property type="component" value="Segment"/>
</dbReference>
<dbReference type="KEGG" id="vg:65129700"/>
<evidence type="ECO:0000313" key="1">
    <source>
        <dbReference type="EMBL" id="QOR59179.1"/>
    </source>
</evidence>
<accession>A0A7M1S048</accession>
<dbReference type="EMBL" id="MT774387">
    <property type="protein sequence ID" value="QOR59179.1"/>
    <property type="molecule type" value="Genomic_DNA"/>
</dbReference>
<reference evidence="1 2" key="1">
    <citation type="submission" date="2020-07" db="EMBL/GenBank/DDBJ databases">
        <title>Taxonomic proposal: Crassvirales, a new order of highly abundant and diverse bacterial viruses.</title>
        <authorList>
            <person name="Shkoporov A.N."/>
            <person name="Stockdale S.R."/>
            <person name="Guerin E."/>
            <person name="Ross R.P."/>
            <person name="Hill C."/>
        </authorList>
    </citation>
    <scope>NUCLEOTIDE SEQUENCE [LARGE SCALE GENOMIC DNA]</scope>
</reference>
<keyword evidence="2" id="KW-1185">Reference proteome</keyword>